<name>A0ABS6E3Y6_9FIRM</name>
<organism evidence="1 2">
    <name type="scientific">Tissierella simiarum</name>
    <dbReference type="NCBI Taxonomy" id="2841534"/>
    <lineage>
        <taxon>Bacteria</taxon>
        <taxon>Bacillati</taxon>
        <taxon>Bacillota</taxon>
        <taxon>Tissierellia</taxon>
        <taxon>Tissierellales</taxon>
        <taxon>Tissierellaceae</taxon>
        <taxon>Tissierella</taxon>
    </lineage>
</organism>
<proteinExistence type="predicted"/>
<gene>
    <name evidence="1" type="ORF">KQI42_05720</name>
</gene>
<accession>A0ABS6E3Y6</accession>
<protein>
    <submittedName>
        <fullName evidence="1">DUF1259 domain-containing protein</fullName>
    </submittedName>
</protein>
<reference evidence="1 2" key="1">
    <citation type="submission" date="2021-06" db="EMBL/GenBank/DDBJ databases">
        <authorList>
            <person name="Sun Q."/>
            <person name="Li D."/>
        </authorList>
    </citation>
    <scope>NUCLEOTIDE SEQUENCE [LARGE SCALE GENOMIC DNA]</scope>
    <source>
        <strain evidence="1 2">MSJ-40</strain>
    </source>
</reference>
<evidence type="ECO:0000313" key="1">
    <source>
        <dbReference type="EMBL" id="MBU5437494.1"/>
    </source>
</evidence>
<dbReference type="InterPro" id="IPR011094">
    <property type="entry name" value="Uncharacterised_LppY/LpqO"/>
</dbReference>
<dbReference type="RefSeq" id="WP_216517675.1">
    <property type="nucleotide sequence ID" value="NZ_JAHLPM010000004.1"/>
</dbReference>
<sequence>MDEIHANIYSDNLHHYNYDDIKDIEDRERSFDGRRDKSLCQRFARILNASILTSTDDLCVVTFNRRIEAEIDGRRTISPLALAALFSFESMDKRGRTLNLGETVILQKEINPFISALRERGIEVTALHNHWLFDRPRLFYIHFFSIEDPITFARKVSEALRVLRD</sequence>
<dbReference type="EMBL" id="JAHLPM010000004">
    <property type="protein sequence ID" value="MBU5437494.1"/>
    <property type="molecule type" value="Genomic_DNA"/>
</dbReference>
<dbReference type="Pfam" id="PF07485">
    <property type="entry name" value="DUF1529"/>
    <property type="match status" value="1"/>
</dbReference>
<evidence type="ECO:0000313" key="2">
    <source>
        <dbReference type="Proteomes" id="UP000749471"/>
    </source>
</evidence>
<dbReference type="Proteomes" id="UP000749471">
    <property type="component" value="Unassembled WGS sequence"/>
</dbReference>
<comment type="caution">
    <text evidence="1">The sequence shown here is derived from an EMBL/GenBank/DDBJ whole genome shotgun (WGS) entry which is preliminary data.</text>
</comment>
<keyword evidence="2" id="KW-1185">Reference proteome</keyword>